<dbReference type="InterPro" id="IPR029052">
    <property type="entry name" value="Metallo-depent_PP-like"/>
</dbReference>
<dbReference type="PANTHER" id="PTHR33393">
    <property type="entry name" value="POLYGLUTAMINE SYNTHESIS ACCESSORY PROTEIN RV0574C-RELATED"/>
    <property type="match status" value="1"/>
</dbReference>
<protein>
    <recommendedName>
        <fullName evidence="2">Capsule synthesis protein CapA domain-containing protein</fullName>
    </recommendedName>
</protein>
<dbReference type="SUPFAM" id="SSF56300">
    <property type="entry name" value="Metallo-dependent phosphatases"/>
    <property type="match status" value="1"/>
</dbReference>
<dbReference type="EMBL" id="PCSZ01000009">
    <property type="protein sequence ID" value="PIP60969.1"/>
    <property type="molecule type" value="Genomic_DNA"/>
</dbReference>
<dbReference type="Gene3D" id="3.60.21.10">
    <property type="match status" value="1"/>
</dbReference>
<comment type="similarity">
    <text evidence="1">Belongs to the CapA family.</text>
</comment>
<dbReference type="CDD" id="cd07381">
    <property type="entry name" value="MPP_CapA"/>
    <property type="match status" value="1"/>
</dbReference>
<gene>
    <name evidence="3" type="ORF">COX00_00290</name>
</gene>
<evidence type="ECO:0000259" key="2">
    <source>
        <dbReference type="SMART" id="SM00854"/>
    </source>
</evidence>
<comment type="caution">
    <text evidence="3">The sequence shown here is derived from an EMBL/GenBank/DDBJ whole genome shotgun (WGS) entry which is preliminary data.</text>
</comment>
<evidence type="ECO:0000256" key="1">
    <source>
        <dbReference type="ARBA" id="ARBA00005662"/>
    </source>
</evidence>
<dbReference type="Proteomes" id="UP000231581">
    <property type="component" value="Unassembled WGS sequence"/>
</dbReference>
<reference evidence="3 4" key="1">
    <citation type="submission" date="2017-09" db="EMBL/GenBank/DDBJ databases">
        <title>Depth-based differentiation of microbial function through sediment-hosted aquifers and enrichment of novel symbionts in the deep terrestrial subsurface.</title>
        <authorList>
            <person name="Probst A.J."/>
            <person name="Ladd B."/>
            <person name="Jarett J.K."/>
            <person name="Geller-Mcgrath D.E."/>
            <person name="Sieber C.M."/>
            <person name="Emerson J.B."/>
            <person name="Anantharaman K."/>
            <person name="Thomas B.C."/>
            <person name="Malmstrom R."/>
            <person name="Stieglmeier M."/>
            <person name="Klingl A."/>
            <person name="Woyke T."/>
            <person name="Ryan C.M."/>
            <person name="Banfield J.F."/>
        </authorList>
    </citation>
    <scope>NUCLEOTIDE SEQUENCE [LARGE SCALE GENOMIC DNA]</scope>
    <source>
        <strain evidence="3">CG22_combo_CG10-13_8_21_14_all_47_17</strain>
    </source>
</reference>
<dbReference type="SMART" id="SM00854">
    <property type="entry name" value="PGA_cap"/>
    <property type="match status" value="1"/>
</dbReference>
<dbReference type="PANTHER" id="PTHR33393:SF13">
    <property type="entry name" value="PGA BIOSYNTHESIS PROTEIN CAPA"/>
    <property type="match status" value="1"/>
</dbReference>
<evidence type="ECO:0000313" key="4">
    <source>
        <dbReference type="Proteomes" id="UP000231581"/>
    </source>
</evidence>
<feature type="domain" description="Capsule synthesis protein CapA" evidence="2">
    <location>
        <begin position="74"/>
        <end position="299"/>
    </location>
</feature>
<accession>A0A2H0BTW7</accession>
<dbReference type="InterPro" id="IPR019079">
    <property type="entry name" value="Capsule_synth_CapA"/>
</dbReference>
<proteinExistence type="inferred from homology"/>
<evidence type="ECO:0000313" key="3">
    <source>
        <dbReference type="EMBL" id="PIP60969.1"/>
    </source>
</evidence>
<dbReference type="Pfam" id="PF09587">
    <property type="entry name" value="PGA_cap"/>
    <property type="match status" value="1"/>
</dbReference>
<sequence>MGDRRLKRHGFVLFSVAFCGTSLSLVAILSAAKIAIPTVSYTPVTATVVSSGKSITGLDRGIELPIKKETTSTHLLFVGDIMLDREVANRIRRSGDAAYPFEKLPPGWIASFDYSVANLEGPLTDKRLPPVKTIDFQFSPDNIPVLKAQGFDAFSQANNHALDQGNAGYADSVSRLREGGFLVFGHQVQDNEIARATTTLNGLHISFLGFNTTDNALDRKQAARVLQEARETSDKVIVLMHWGQEYQDRPQAKEVELADWLIDHGADMIIGGHPHWEQGFSIYKGKPIAWSLGNFVFDQDWSTRTKQGLAVSLTFQADETDIELFPLFIEKSQPQLVEGVELEKRLNRLAGVSDDVLAPQIREGMLRFP</sequence>
<organism evidence="3 4">
    <name type="scientific">Candidatus Uhrbacteria bacterium CG22_combo_CG10-13_8_21_14_all_47_17</name>
    <dbReference type="NCBI Taxonomy" id="1975041"/>
    <lineage>
        <taxon>Bacteria</taxon>
        <taxon>Candidatus Uhriibacteriota</taxon>
    </lineage>
</organism>
<dbReference type="AlphaFoldDB" id="A0A2H0BTW7"/>
<dbReference type="InterPro" id="IPR052169">
    <property type="entry name" value="CW_Biosynth-Accessory"/>
</dbReference>
<name>A0A2H0BTW7_9BACT</name>